<protein>
    <submittedName>
        <fullName evidence="4">DUF4115 domain-containing protein</fullName>
    </submittedName>
</protein>
<dbReference type="Gene3D" id="1.10.260.40">
    <property type="entry name" value="lambda repressor-like DNA-binding domains"/>
    <property type="match status" value="1"/>
</dbReference>
<name>A0A2U0SAU2_9SPHN</name>
<evidence type="ECO:0000313" key="4">
    <source>
        <dbReference type="EMBL" id="PVX28476.1"/>
    </source>
</evidence>
<feature type="region of interest" description="Disordered" evidence="1">
    <location>
        <begin position="255"/>
        <end position="314"/>
    </location>
</feature>
<evidence type="ECO:0000313" key="5">
    <source>
        <dbReference type="Proteomes" id="UP000245890"/>
    </source>
</evidence>
<gene>
    <name evidence="4" type="ORF">DD559_03260</name>
</gene>
<evidence type="ECO:0000256" key="2">
    <source>
        <dbReference type="SAM" id="Phobius"/>
    </source>
</evidence>
<feature type="transmembrane region" description="Helical" evidence="2">
    <location>
        <begin position="113"/>
        <end position="132"/>
    </location>
</feature>
<proteinExistence type="predicted"/>
<dbReference type="OrthoDB" id="9790252at2"/>
<sequence length="314" mass="32476">MQGDMPDETTPSTTRPGDRLRAAREAQGLDLAEVAARTRIPQRHLEAIEQGTYAGLPSITYATGFAKAYARAVGADEVSIAHDVREEVGGQERAAPKPEYPLQEPQRTAPSGLAWFGVIVAVVIVLGIGIWYGTNLFRGGSPGDGLVQELAPTPTPSAAAAAPTPTPSTPAVEHVTLVARGPAWIRVTDAAGNRLAEKELAAGERYEVPDDAVQPRLRTGRPDQLQVLINGSEVAPLGTKVETVEAEVSSAALRARGQSAAPTPAAPAAAPAAGTTPPRSQRRLGPRAPDSVDYSAGPAPATSTPSPAGNVPNP</sequence>
<feature type="region of interest" description="Disordered" evidence="1">
    <location>
        <begin position="149"/>
        <end position="169"/>
    </location>
</feature>
<feature type="compositionally biased region" description="Low complexity" evidence="1">
    <location>
        <begin position="295"/>
        <end position="314"/>
    </location>
</feature>
<feature type="domain" description="HTH cro/C1-type" evidence="3">
    <location>
        <begin position="19"/>
        <end position="76"/>
    </location>
</feature>
<evidence type="ECO:0000259" key="3">
    <source>
        <dbReference type="SMART" id="SM00530"/>
    </source>
</evidence>
<dbReference type="EMBL" id="QENQ01000001">
    <property type="protein sequence ID" value="PVX28476.1"/>
    <property type="molecule type" value="Genomic_DNA"/>
</dbReference>
<dbReference type="PANTHER" id="PTHR34475">
    <property type="match status" value="1"/>
</dbReference>
<keyword evidence="2" id="KW-0472">Membrane</keyword>
<feature type="compositionally biased region" description="Basic and acidic residues" evidence="1">
    <location>
        <begin position="87"/>
        <end position="96"/>
    </location>
</feature>
<keyword evidence="2" id="KW-1133">Transmembrane helix</keyword>
<feature type="region of interest" description="Disordered" evidence="1">
    <location>
        <begin position="1"/>
        <end position="26"/>
    </location>
</feature>
<dbReference type="Pfam" id="PF13413">
    <property type="entry name" value="HTH_25"/>
    <property type="match status" value="1"/>
</dbReference>
<dbReference type="Proteomes" id="UP000245890">
    <property type="component" value="Unassembled WGS sequence"/>
</dbReference>
<keyword evidence="2" id="KW-0812">Transmembrane</keyword>
<reference evidence="4 5" key="1">
    <citation type="submission" date="2018-05" db="EMBL/GenBank/DDBJ databases">
        <title>Description of Sphingomonas pokkalii sp nov, isolated from the rhizosphere of saline tolerant pokkali rice and its draft genome analysis.</title>
        <authorList>
            <person name="Menon R."/>
            <person name="Kumari S."/>
            <person name="Rameshkumar N."/>
        </authorList>
    </citation>
    <scope>NUCLEOTIDE SEQUENCE [LARGE SCALE GENOMIC DNA]</scope>
    <source>
        <strain evidence="4 5">L3B27</strain>
    </source>
</reference>
<feature type="region of interest" description="Disordered" evidence="1">
    <location>
        <begin position="87"/>
        <end position="106"/>
    </location>
</feature>
<dbReference type="InterPro" id="IPR001387">
    <property type="entry name" value="Cro/C1-type_HTH"/>
</dbReference>
<comment type="caution">
    <text evidence="4">The sequence shown here is derived from an EMBL/GenBank/DDBJ whole genome shotgun (WGS) entry which is preliminary data.</text>
</comment>
<dbReference type="Pfam" id="PF13464">
    <property type="entry name" value="RodZ_C"/>
    <property type="match status" value="1"/>
</dbReference>
<dbReference type="AlphaFoldDB" id="A0A2U0SAU2"/>
<dbReference type="InterPro" id="IPR050400">
    <property type="entry name" value="Bact_Cytoskel_RodZ"/>
</dbReference>
<dbReference type="CDD" id="cd00093">
    <property type="entry name" value="HTH_XRE"/>
    <property type="match status" value="1"/>
</dbReference>
<dbReference type="GO" id="GO:0003677">
    <property type="term" value="F:DNA binding"/>
    <property type="evidence" value="ECO:0007669"/>
    <property type="project" value="InterPro"/>
</dbReference>
<dbReference type="InterPro" id="IPR010982">
    <property type="entry name" value="Lambda_DNA-bd_dom_sf"/>
</dbReference>
<dbReference type="SMART" id="SM00530">
    <property type="entry name" value="HTH_XRE"/>
    <property type="match status" value="1"/>
</dbReference>
<dbReference type="InterPro" id="IPR025194">
    <property type="entry name" value="RodZ-like_C"/>
</dbReference>
<evidence type="ECO:0000256" key="1">
    <source>
        <dbReference type="SAM" id="MobiDB-lite"/>
    </source>
</evidence>
<accession>A0A2U0SAU2</accession>
<feature type="compositionally biased region" description="Low complexity" evidence="1">
    <location>
        <begin position="260"/>
        <end position="278"/>
    </location>
</feature>
<dbReference type="SUPFAM" id="SSF47413">
    <property type="entry name" value="lambda repressor-like DNA-binding domains"/>
    <property type="match status" value="1"/>
</dbReference>
<keyword evidence="5" id="KW-1185">Reference proteome</keyword>
<dbReference type="PANTHER" id="PTHR34475:SF1">
    <property type="entry name" value="CYTOSKELETON PROTEIN RODZ"/>
    <property type="match status" value="1"/>
</dbReference>
<organism evidence="4 5">
    <name type="scientific">Sphingomonas pokkalii</name>
    <dbReference type="NCBI Taxonomy" id="2175090"/>
    <lineage>
        <taxon>Bacteria</taxon>
        <taxon>Pseudomonadati</taxon>
        <taxon>Pseudomonadota</taxon>
        <taxon>Alphaproteobacteria</taxon>
        <taxon>Sphingomonadales</taxon>
        <taxon>Sphingomonadaceae</taxon>
        <taxon>Sphingomonas</taxon>
    </lineage>
</organism>